<sequence>MNLVYWILVAVLVAGAGAYGVVRDGQGTCQVPRSTTYNVFR</sequence>
<comment type="caution">
    <text evidence="1">The sequence shown here is derived from an EMBL/GenBank/DDBJ whole genome shotgun (WGS) entry which is preliminary data.</text>
</comment>
<dbReference type="AlphaFoldDB" id="A0A370S120"/>
<proteinExistence type="predicted"/>
<accession>A0A370S120</accession>
<gene>
    <name evidence="1" type="ORF">DEU51_12552</name>
</gene>
<organism evidence="1 2">
    <name type="scientific">Pseudomonas jessenii</name>
    <dbReference type="NCBI Taxonomy" id="77298"/>
    <lineage>
        <taxon>Bacteria</taxon>
        <taxon>Pseudomonadati</taxon>
        <taxon>Pseudomonadota</taxon>
        <taxon>Gammaproteobacteria</taxon>
        <taxon>Pseudomonadales</taxon>
        <taxon>Pseudomonadaceae</taxon>
        <taxon>Pseudomonas</taxon>
    </lineage>
</organism>
<evidence type="ECO:0000313" key="1">
    <source>
        <dbReference type="EMBL" id="RDL13455.1"/>
    </source>
</evidence>
<protein>
    <submittedName>
        <fullName evidence="1">Uncharacterized protein</fullName>
    </submittedName>
</protein>
<dbReference type="EMBL" id="QRAV01000025">
    <property type="protein sequence ID" value="RDL13455.1"/>
    <property type="molecule type" value="Genomic_DNA"/>
</dbReference>
<name>A0A370S120_PSEJE</name>
<reference evidence="1 2" key="1">
    <citation type="submission" date="2018-07" db="EMBL/GenBank/DDBJ databases">
        <title>Genome sequencing of rice bacterial endophytes.</title>
        <authorList>
            <person name="Venturi V."/>
        </authorList>
    </citation>
    <scope>NUCLEOTIDE SEQUENCE [LARGE SCALE GENOMIC DNA]</scope>
    <source>
        <strain evidence="1 2">E2333</strain>
    </source>
</reference>
<evidence type="ECO:0000313" key="2">
    <source>
        <dbReference type="Proteomes" id="UP000255365"/>
    </source>
</evidence>
<dbReference type="Proteomes" id="UP000255365">
    <property type="component" value="Unassembled WGS sequence"/>
</dbReference>